<dbReference type="RefSeq" id="WP_345825751.1">
    <property type="nucleotide sequence ID" value="NZ_JBDIML010000004.1"/>
</dbReference>
<dbReference type="EMBL" id="JBDIML010000004">
    <property type="protein sequence ID" value="MEN2768273.1"/>
    <property type="molecule type" value="Genomic_DNA"/>
</dbReference>
<keyword evidence="3" id="KW-1185">Reference proteome</keyword>
<dbReference type="Proteomes" id="UP001444625">
    <property type="component" value="Unassembled WGS sequence"/>
</dbReference>
<evidence type="ECO:0000256" key="1">
    <source>
        <dbReference type="SAM" id="Phobius"/>
    </source>
</evidence>
<keyword evidence="1" id="KW-0472">Membrane</keyword>
<sequence>MQWSTLFQKELLENWRNKKWIWVPLVIILLSIMDPITNYYLPQIIESVGGMPDGTEITLPEFEPPEVVMMSLSQLSSLGVLIIVLLSMGSISGERKSGVSELVLVKPVSYSNYITSKWASLLLLVWISLFLGLLTSWYYTNILFGSLAFIDFLKVYFFYGLWLTFVVSLSILYNTLFKSAGLVAFFTILTIMVMSILTQIFKHIIEWSPNSLSDYILEMLTTDKMPTDLLATAGITIIISILVLLVSIQIFKTKELAN</sequence>
<accession>A0ABU9XL90</accession>
<proteinExistence type="predicted"/>
<dbReference type="PANTHER" id="PTHR43471">
    <property type="entry name" value="ABC TRANSPORTER PERMEASE"/>
    <property type="match status" value="1"/>
</dbReference>
<gene>
    <name evidence="2" type="ORF">ABC228_13915</name>
</gene>
<feature type="transmembrane region" description="Helical" evidence="1">
    <location>
        <begin position="229"/>
        <end position="251"/>
    </location>
</feature>
<keyword evidence="1" id="KW-0812">Transmembrane</keyword>
<name>A0ABU9XL90_9BACI</name>
<keyword evidence="1" id="KW-1133">Transmembrane helix</keyword>
<reference evidence="2 3" key="1">
    <citation type="submission" date="2024-05" db="EMBL/GenBank/DDBJ databases">
        <authorList>
            <person name="Haq I."/>
            <person name="Ullah Z."/>
            <person name="Ahmad R."/>
            <person name="Li M."/>
            <person name="Tong Y."/>
        </authorList>
    </citation>
    <scope>NUCLEOTIDE SEQUENCE [LARGE SCALE GENOMIC DNA]</scope>
    <source>
        <strain evidence="2 3">16A2E</strain>
    </source>
</reference>
<feature type="transmembrane region" description="Helical" evidence="1">
    <location>
        <begin position="180"/>
        <end position="201"/>
    </location>
</feature>
<organism evidence="2 3">
    <name type="scientific">Ornithinibacillus xuwenensis</name>
    <dbReference type="NCBI Taxonomy" id="3144668"/>
    <lineage>
        <taxon>Bacteria</taxon>
        <taxon>Bacillati</taxon>
        <taxon>Bacillota</taxon>
        <taxon>Bacilli</taxon>
        <taxon>Bacillales</taxon>
        <taxon>Bacillaceae</taxon>
        <taxon>Ornithinibacillus</taxon>
    </lineage>
</organism>
<feature type="transmembrane region" description="Helical" evidence="1">
    <location>
        <begin position="20"/>
        <end position="41"/>
    </location>
</feature>
<evidence type="ECO:0000313" key="2">
    <source>
        <dbReference type="EMBL" id="MEN2768273.1"/>
    </source>
</evidence>
<feature type="transmembrane region" description="Helical" evidence="1">
    <location>
        <begin position="67"/>
        <end position="86"/>
    </location>
</feature>
<feature type="transmembrane region" description="Helical" evidence="1">
    <location>
        <begin position="152"/>
        <end position="173"/>
    </location>
</feature>
<protein>
    <submittedName>
        <fullName evidence="2">ABC transporter permease subunit</fullName>
    </submittedName>
</protein>
<feature type="transmembrane region" description="Helical" evidence="1">
    <location>
        <begin position="118"/>
        <end position="140"/>
    </location>
</feature>
<comment type="caution">
    <text evidence="2">The sequence shown here is derived from an EMBL/GenBank/DDBJ whole genome shotgun (WGS) entry which is preliminary data.</text>
</comment>
<dbReference type="Pfam" id="PF12679">
    <property type="entry name" value="ABC2_membrane_2"/>
    <property type="match status" value="1"/>
</dbReference>
<evidence type="ECO:0000313" key="3">
    <source>
        <dbReference type="Proteomes" id="UP001444625"/>
    </source>
</evidence>